<dbReference type="PANTHER" id="PTHR43357">
    <property type="entry name" value="INNER MEMBRANE ABC TRANSPORTER PERMEASE PROTEIN YDCV"/>
    <property type="match status" value="1"/>
</dbReference>
<evidence type="ECO:0000259" key="9">
    <source>
        <dbReference type="PROSITE" id="PS50928"/>
    </source>
</evidence>
<keyword evidence="5 8" id="KW-0812">Transmembrane</keyword>
<feature type="transmembrane region" description="Helical" evidence="8">
    <location>
        <begin position="77"/>
        <end position="97"/>
    </location>
</feature>
<feature type="transmembrane region" description="Helical" evidence="8">
    <location>
        <begin position="354"/>
        <end position="378"/>
    </location>
</feature>
<feature type="transmembrane region" description="Helical" evidence="8">
    <location>
        <begin position="177"/>
        <end position="195"/>
    </location>
</feature>
<dbReference type="InterPro" id="IPR035906">
    <property type="entry name" value="MetI-like_sf"/>
</dbReference>
<accession>A0A1H6VPB0</accession>
<dbReference type="PROSITE" id="PS50928">
    <property type="entry name" value="ABC_TM1"/>
    <property type="match status" value="2"/>
</dbReference>
<evidence type="ECO:0000256" key="4">
    <source>
        <dbReference type="ARBA" id="ARBA00022519"/>
    </source>
</evidence>
<dbReference type="SUPFAM" id="SSF161098">
    <property type="entry name" value="MetI-like"/>
    <property type="match status" value="2"/>
</dbReference>
<dbReference type="Pfam" id="PF00528">
    <property type="entry name" value="BPD_transp_1"/>
    <property type="match status" value="2"/>
</dbReference>
<organism evidence="10 11">
    <name type="scientific">Cyclobacterium xiamenense</name>
    <dbReference type="NCBI Taxonomy" id="1297121"/>
    <lineage>
        <taxon>Bacteria</taxon>
        <taxon>Pseudomonadati</taxon>
        <taxon>Bacteroidota</taxon>
        <taxon>Cytophagia</taxon>
        <taxon>Cytophagales</taxon>
        <taxon>Cyclobacteriaceae</taxon>
        <taxon>Cyclobacterium</taxon>
    </lineage>
</organism>
<protein>
    <submittedName>
        <fullName evidence="10">Iron(III) transport system permease protein</fullName>
    </submittedName>
</protein>
<feature type="transmembrane region" description="Helical" evidence="8">
    <location>
        <begin position="453"/>
        <end position="470"/>
    </location>
</feature>
<evidence type="ECO:0000256" key="2">
    <source>
        <dbReference type="ARBA" id="ARBA00022448"/>
    </source>
</evidence>
<evidence type="ECO:0000256" key="1">
    <source>
        <dbReference type="ARBA" id="ARBA00004429"/>
    </source>
</evidence>
<proteinExistence type="inferred from homology"/>
<feature type="transmembrane region" description="Helical" evidence="8">
    <location>
        <begin position="117"/>
        <end position="147"/>
    </location>
</feature>
<dbReference type="InterPro" id="IPR000515">
    <property type="entry name" value="MetI-like"/>
</dbReference>
<evidence type="ECO:0000256" key="3">
    <source>
        <dbReference type="ARBA" id="ARBA00022475"/>
    </source>
</evidence>
<keyword evidence="11" id="KW-1185">Reference proteome</keyword>
<dbReference type="AlphaFoldDB" id="A0A1H6VPB0"/>
<feature type="transmembrane region" description="Helical" evidence="8">
    <location>
        <begin position="504"/>
        <end position="525"/>
    </location>
</feature>
<comment type="subcellular location">
    <subcellularLocation>
        <location evidence="1">Cell inner membrane</location>
        <topology evidence="1">Multi-pass membrane protein</topology>
    </subcellularLocation>
    <subcellularLocation>
        <location evidence="8">Cell membrane</location>
        <topology evidence="8">Multi-pass membrane protein</topology>
    </subcellularLocation>
</comment>
<gene>
    <name evidence="10" type="ORF">SAMN05192553_102125</name>
</gene>
<dbReference type="STRING" id="1416801.SAMN05192553_102125"/>
<feature type="transmembrane region" description="Helical" evidence="8">
    <location>
        <begin position="41"/>
        <end position="65"/>
    </location>
</feature>
<dbReference type="CDD" id="cd06261">
    <property type="entry name" value="TM_PBP2"/>
    <property type="match status" value="2"/>
</dbReference>
<keyword evidence="4" id="KW-0997">Cell inner membrane</keyword>
<dbReference type="EMBL" id="FNZH01000002">
    <property type="protein sequence ID" value="SEJ04894.1"/>
    <property type="molecule type" value="Genomic_DNA"/>
</dbReference>
<feature type="transmembrane region" description="Helical" evidence="8">
    <location>
        <begin position="277"/>
        <end position="302"/>
    </location>
</feature>
<dbReference type="PANTHER" id="PTHR43357:SF3">
    <property type="entry name" value="FE(3+)-TRANSPORT SYSTEM PERMEASE PROTEIN FBPB 2"/>
    <property type="match status" value="1"/>
</dbReference>
<feature type="transmembrane region" description="Helical" evidence="8">
    <location>
        <begin position="390"/>
        <end position="410"/>
    </location>
</feature>
<keyword evidence="3" id="KW-1003">Cell membrane</keyword>
<evidence type="ECO:0000256" key="5">
    <source>
        <dbReference type="ARBA" id="ARBA00022692"/>
    </source>
</evidence>
<evidence type="ECO:0000313" key="10">
    <source>
        <dbReference type="EMBL" id="SEJ04894.1"/>
    </source>
</evidence>
<feature type="transmembrane region" description="Helical" evidence="8">
    <location>
        <begin position="228"/>
        <end position="246"/>
    </location>
</feature>
<name>A0A1H6VPB0_9BACT</name>
<evidence type="ECO:0000256" key="8">
    <source>
        <dbReference type="RuleBase" id="RU363032"/>
    </source>
</evidence>
<feature type="domain" description="ABC transmembrane type-1" evidence="9">
    <location>
        <begin position="42"/>
        <end position="245"/>
    </location>
</feature>
<reference evidence="11" key="1">
    <citation type="submission" date="2016-10" db="EMBL/GenBank/DDBJ databases">
        <authorList>
            <person name="Varghese N."/>
            <person name="Submissions S."/>
        </authorList>
    </citation>
    <scope>NUCLEOTIDE SEQUENCE [LARGE SCALE GENOMIC DNA]</scope>
    <source>
        <strain evidence="11">IBRC-M 10761</strain>
    </source>
</reference>
<dbReference type="GO" id="GO:0005886">
    <property type="term" value="C:plasma membrane"/>
    <property type="evidence" value="ECO:0007669"/>
    <property type="project" value="UniProtKB-SubCell"/>
</dbReference>
<dbReference type="Proteomes" id="UP000199403">
    <property type="component" value="Unassembled WGS sequence"/>
</dbReference>
<evidence type="ECO:0000256" key="6">
    <source>
        <dbReference type="ARBA" id="ARBA00022989"/>
    </source>
</evidence>
<comment type="similarity">
    <text evidence="8">Belongs to the binding-protein-dependent transport system permease family.</text>
</comment>
<keyword evidence="7 8" id="KW-0472">Membrane</keyword>
<dbReference type="FunFam" id="1.10.3720.10:FF:000088">
    <property type="entry name" value="Iron(III) ABC transporter, permease protein"/>
    <property type="match status" value="1"/>
</dbReference>
<dbReference type="Gene3D" id="1.10.3720.10">
    <property type="entry name" value="MetI-like"/>
    <property type="match status" value="2"/>
</dbReference>
<dbReference type="GO" id="GO:0055085">
    <property type="term" value="P:transmembrane transport"/>
    <property type="evidence" value="ECO:0007669"/>
    <property type="project" value="InterPro"/>
</dbReference>
<feature type="transmembrane region" description="Helical" evidence="8">
    <location>
        <begin position="314"/>
        <end position="342"/>
    </location>
</feature>
<evidence type="ECO:0000256" key="7">
    <source>
        <dbReference type="ARBA" id="ARBA00023136"/>
    </source>
</evidence>
<sequence>MTGTVLVLLLIATPIFTILFKLLDAPGESWTHLRDTLLIGYFTNTLFLLLGVAFFTFLLGVSTAWMVSNYRFPGRRYFEWLLILPLGFPGYIMAYTYTGMLDYSGPLQAFLRNTLDIQVVGSIVDIMNLPGAVFILSITLFPYVYLLSRASFLQQSRTLQEASALLGRNDWYTFRRIALPMARPAIVGGIALASMEVLNDYGTVKYFGVSTFTTGIFRSWFSLGDVTTAIYLAAILMLFVFGILLLESVQRGHRRFASNKSVSKPLVKRRLSARKSWMLTLSCSLLFFLSFVAPFLQILHWVGLTYQKTMDEAFFFLILRTFGLAAGTGALVAVVSVTLVYSLRLSPFKWLKNVSRIATLGYAIPGAVIAVGIMIPVLGLDRWLRESLPAGAIGIVLSGTVYALIFAYMVRFLAVGYHPIDAGFQKIGIHVNEASRLLGKNSWKTLWKIDLPLIRAGFLSGILLVFVDVLKELPLTLILRPFNYQTLATKAFDMATNEMIAESANASLIIILTGIIPIVFLNRMIRRVNL</sequence>
<feature type="domain" description="ABC transmembrane type-1" evidence="9">
    <location>
        <begin position="318"/>
        <end position="521"/>
    </location>
</feature>
<keyword evidence="6 8" id="KW-1133">Transmembrane helix</keyword>
<evidence type="ECO:0000313" key="11">
    <source>
        <dbReference type="Proteomes" id="UP000199403"/>
    </source>
</evidence>
<keyword evidence="2 8" id="KW-0813">Transport</keyword>